<dbReference type="OrthoDB" id="5417628at2759"/>
<dbReference type="Proteomes" id="UP000326565">
    <property type="component" value="Unassembled WGS sequence"/>
</dbReference>
<reference evidence="2 3" key="1">
    <citation type="submission" date="2019-04" db="EMBL/GenBank/DDBJ databases">
        <title>Friends and foes A comparative genomics study of 23 Aspergillus species from section Flavi.</title>
        <authorList>
            <consortium name="DOE Joint Genome Institute"/>
            <person name="Kjaerbolling I."/>
            <person name="Vesth T."/>
            <person name="Frisvad J.C."/>
            <person name="Nybo J.L."/>
            <person name="Theobald S."/>
            <person name="Kildgaard S."/>
            <person name="Isbrandt T."/>
            <person name="Kuo A."/>
            <person name="Sato A."/>
            <person name="Lyhne E.K."/>
            <person name="Kogle M.E."/>
            <person name="Wiebenga A."/>
            <person name="Kun R.S."/>
            <person name="Lubbers R.J."/>
            <person name="Makela M.R."/>
            <person name="Barry K."/>
            <person name="Chovatia M."/>
            <person name="Clum A."/>
            <person name="Daum C."/>
            <person name="Haridas S."/>
            <person name="He G."/>
            <person name="LaButti K."/>
            <person name="Lipzen A."/>
            <person name="Mondo S."/>
            <person name="Riley R."/>
            <person name="Salamov A."/>
            <person name="Simmons B.A."/>
            <person name="Magnuson J.K."/>
            <person name="Henrissat B."/>
            <person name="Mortensen U.H."/>
            <person name="Larsen T.O."/>
            <person name="Devries R.P."/>
            <person name="Grigoriev I.V."/>
            <person name="Machida M."/>
            <person name="Baker S.E."/>
            <person name="Andersen M.R."/>
        </authorList>
    </citation>
    <scope>NUCLEOTIDE SEQUENCE [LARGE SCALE GENOMIC DNA]</scope>
    <source>
        <strain evidence="2 3">CBS 151.66</strain>
    </source>
</reference>
<feature type="compositionally biased region" description="Basic and acidic residues" evidence="1">
    <location>
        <begin position="189"/>
        <end position="198"/>
    </location>
</feature>
<feature type="compositionally biased region" description="Polar residues" evidence="1">
    <location>
        <begin position="445"/>
        <end position="456"/>
    </location>
</feature>
<feature type="compositionally biased region" description="Basic and acidic residues" evidence="1">
    <location>
        <begin position="417"/>
        <end position="430"/>
    </location>
</feature>
<organism evidence="2 3">
    <name type="scientific">Aspergillus leporis</name>
    <dbReference type="NCBI Taxonomy" id="41062"/>
    <lineage>
        <taxon>Eukaryota</taxon>
        <taxon>Fungi</taxon>
        <taxon>Dikarya</taxon>
        <taxon>Ascomycota</taxon>
        <taxon>Pezizomycotina</taxon>
        <taxon>Eurotiomycetes</taxon>
        <taxon>Eurotiomycetidae</taxon>
        <taxon>Eurotiales</taxon>
        <taxon>Aspergillaceae</taxon>
        <taxon>Aspergillus</taxon>
        <taxon>Aspergillus subgen. Circumdati</taxon>
    </lineage>
</organism>
<gene>
    <name evidence="2" type="ORF">BDV29DRAFT_200200</name>
</gene>
<dbReference type="EMBL" id="ML732478">
    <property type="protein sequence ID" value="KAB8067505.1"/>
    <property type="molecule type" value="Genomic_DNA"/>
</dbReference>
<evidence type="ECO:0000256" key="1">
    <source>
        <dbReference type="SAM" id="MobiDB-lite"/>
    </source>
</evidence>
<protein>
    <submittedName>
        <fullName evidence="2">Uncharacterized protein</fullName>
    </submittedName>
</protein>
<evidence type="ECO:0000313" key="3">
    <source>
        <dbReference type="Proteomes" id="UP000326565"/>
    </source>
</evidence>
<sequence>MRYENWDVLLFPENSKVPIQEFKTQCFVIKDRGSPFLQSPALVNPSAYYLPQGNIGLLPVLTTFIPSISPNTPFRVSVHSWERPRPSRLMESLLQPDDALLFEVRIFIDGLFVSGSVFSQRTNWPHIIDIDKSGNQDNLRFPSFHQEILEQQHWDAEVLEYSSIAWPNASMWSREPRLFKYNSRGELSDLKEPEDTHAHSPTKLGARQPAATSSQISIPAAHSSWTYRNYHGPISQMQDNIRESRWPQQEQFMPDPFIDPYVLDPSARHRGARPSWEDISMPDYGSSSISSRVISNMTGVSYEHSKHPSIIAPIDEESYNQLIEAISPPKPLSCGTQAPTNTPSATLPMVRKLSAAAEARSASYAKSGSRVSIFKEKLHPGTRDVSETSVLSNLPAETVTTAATGILHVSPNVQIRGRKEGMVSDKKENEGTVETPRSQSDKVNHTPSKTTVRTSGTLETPSESRRRRSTGSARRESLSLSKETILLSPTQDLSEAEDLIRQAGLEELLGPRSHRAGSAMGVAEID</sequence>
<proteinExistence type="predicted"/>
<evidence type="ECO:0000313" key="2">
    <source>
        <dbReference type="EMBL" id="KAB8067505.1"/>
    </source>
</evidence>
<dbReference type="AlphaFoldDB" id="A0A5N5WID1"/>
<name>A0A5N5WID1_9EURO</name>
<accession>A0A5N5WID1</accession>
<feature type="region of interest" description="Disordered" evidence="1">
    <location>
        <begin position="189"/>
        <end position="216"/>
    </location>
</feature>
<feature type="region of interest" description="Disordered" evidence="1">
    <location>
        <begin position="417"/>
        <end position="483"/>
    </location>
</feature>
<keyword evidence="3" id="KW-1185">Reference proteome</keyword>